<name>A0A5B7I060_PORTR</name>
<sequence>MWKRSLLTIVAFRTQGFVVIFLDLKGIALPSLSTWWYVRMMASSSQQCERGLESSSFPPSFLLATLPSCRGVSWGGFASFTTNSVIANNPLIPPIVRGALVFPHHTPGRGDEEKREEISNILVSALESFMNFTIR</sequence>
<reference evidence="1 2" key="1">
    <citation type="submission" date="2019-05" db="EMBL/GenBank/DDBJ databases">
        <title>Another draft genome of Portunus trituberculatus and its Hox gene families provides insights of decapod evolution.</title>
        <authorList>
            <person name="Jeong J.-H."/>
            <person name="Song I."/>
            <person name="Kim S."/>
            <person name="Choi T."/>
            <person name="Kim D."/>
            <person name="Ryu S."/>
            <person name="Kim W."/>
        </authorList>
    </citation>
    <scope>NUCLEOTIDE SEQUENCE [LARGE SCALE GENOMIC DNA]</scope>
    <source>
        <tissue evidence="1">Muscle</tissue>
    </source>
</reference>
<comment type="caution">
    <text evidence="1">The sequence shown here is derived from an EMBL/GenBank/DDBJ whole genome shotgun (WGS) entry which is preliminary data.</text>
</comment>
<accession>A0A5B7I060</accession>
<evidence type="ECO:0000313" key="2">
    <source>
        <dbReference type="Proteomes" id="UP000324222"/>
    </source>
</evidence>
<evidence type="ECO:0000313" key="1">
    <source>
        <dbReference type="EMBL" id="MPC75336.1"/>
    </source>
</evidence>
<organism evidence="1 2">
    <name type="scientific">Portunus trituberculatus</name>
    <name type="common">Swimming crab</name>
    <name type="synonym">Neptunus trituberculatus</name>
    <dbReference type="NCBI Taxonomy" id="210409"/>
    <lineage>
        <taxon>Eukaryota</taxon>
        <taxon>Metazoa</taxon>
        <taxon>Ecdysozoa</taxon>
        <taxon>Arthropoda</taxon>
        <taxon>Crustacea</taxon>
        <taxon>Multicrustacea</taxon>
        <taxon>Malacostraca</taxon>
        <taxon>Eumalacostraca</taxon>
        <taxon>Eucarida</taxon>
        <taxon>Decapoda</taxon>
        <taxon>Pleocyemata</taxon>
        <taxon>Brachyura</taxon>
        <taxon>Eubrachyura</taxon>
        <taxon>Portunoidea</taxon>
        <taxon>Portunidae</taxon>
        <taxon>Portuninae</taxon>
        <taxon>Portunus</taxon>
    </lineage>
</organism>
<dbReference type="EMBL" id="VSRR010040877">
    <property type="protein sequence ID" value="MPC75336.1"/>
    <property type="molecule type" value="Genomic_DNA"/>
</dbReference>
<keyword evidence="2" id="KW-1185">Reference proteome</keyword>
<proteinExistence type="predicted"/>
<dbReference type="Proteomes" id="UP000324222">
    <property type="component" value="Unassembled WGS sequence"/>
</dbReference>
<dbReference type="AlphaFoldDB" id="A0A5B7I060"/>
<protein>
    <submittedName>
        <fullName evidence="1">Uncharacterized protein</fullName>
    </submittedName>
</protein>
<gene>
    <name evidence="1" type="ORF">E2C01_069722</name>
</gene>